<feature type="domain" description="Rhodanese" evidence="1">
    <location>
        <begin position="13"/>
        <end position="100"/>
    </location>
</feature>
<dbReference type="PROSITE" id="PS50206">
    <property type="entry name" value="RHODANESE_3"/>
    <property type="match status" value="1"/>
</dbReference>
<dbReference type="Pfam" id="PF00581">
    <property type="entry name" value="Rhodanese"/>
    <property type="match status" value="1"/>
</dbReference>
<dbReference type="InterPro" id="IPR036873">
    <property type="entry name" value="Rhodanese-like_dom_sf"/>
</dbReference>
<dbReference type="InterPro" id="IPR050229">
    <property type="entry name" value="GlpE_sulfurtransferase"/>
</dbReference>
<dbReference type="Proteomes" id="UP001205185">
    <property type="component" value="Unassembled WGS sequence"/>
</dbReference>
<dbReference type="SUPFAM" id="SSF52821">
    <property type="entry name" value="Rhodanese/Cell cycle control phosphatase"/>
    <property type="match status" value="1"/>
</dbReference>
<dbReference type="PANTHER" id="PTHR43031">
    <property type="entry name" value="FAD-DEPENDENT OXIDOREDUCTASE"/>
    <property type="match status" value="1"/>
</dbReference>
<protein>
    <submittedName>
        <fullName evidence="2">Rhodanese-related sulfurtransferase</fullName>
    </submittedName>
</protein>
<keyword evidence="3" id="KW-1185">Reference proteome</keyword>
<dbReference type="Gene3D" id="3.40.250.10">
    <property type="entry name" value="Rhodanese-like domain"/>
    <property type="match status" value="1"/>
</dbReference>
<reference evidence="2 3" key="1">
    <citation type="submission" date="2022-06" db="EMBL/GenBank/DDBJ databases">
        <title>Genomic Encyclopedia of Archaeal and Bacterial Type Strains, Phase II (KMG-II): from individual species to whole genera.</title>
        <authorList>
            <person name="Goeker M."/>
        </authorList>
    </citation>
    <scope>NUCLEOTIDE SEQUENCE [LARGE SCALE GENOMIC DNA]</scope>
    <source>
        <strain evidence="2 3">DSM 44255</strain>
    </source>
</reference>
<dbReference type="InterPro" id="IPR001763">
    <property type="entry name" value="Rhodanese-like_dom"/>
</dbReference>
<comment type="caution">
    <text evidence="2">The sequence shown here is derived from an EMBL/GenBank/DDBJ whole genome shotgun (WGS) entry which is preliminary data.</text>
</comment>
<proteinExistence type="predicted"/>
<dbReference type="EMBL" id="JAMTCO010000007">
    <property type="protein sequence ID" value="MCP2270479.1"/>
    <property type="molecule type" value="Genomic_DNA"/>
</dbReference>
<accession>A0ABT1ICY8</accession>
<evidence type="ECO:0000313" key="3">
    <source>
        <dbReference type="Proteomes" id="UP001205185"/>
    </source>
</evidence>
<name>A0ABT1ICY8_9PSEU</name>
<sequence length="109" mass="11530">MPNSVPAVDVGAIPADATLLDVREQDEWDAGHAPTAQHIPMGELIERLAELPADGQVYVICRSGGRSARVTQYLNGNGWDAVNVDGGMQVWSALGHPVVSETGSEPQVI</sequence>
<dbReference type="CDD" id="cd00158">
    <property type="entry name" value="RHOD"/>
    <property type="match status" value="1"/>
</dbReference>
<evidence type="ECO:0000313" key="2">
    <source>
        <dbReference type="EMBL" id="MCP2270479.1"/>
    </source>
</evidence>
<dbReference type="RefSeq" id="WP_253887720.1">
    <property type="nucleotide sequence ID" value="NZ_BAAAVB010000009.1"/>
</dbReference>
<organism evidence="2 3">
    <name type="scientific">Actinokineospora diospyrosa</name>
    <dbReference type="NCBI Taxonomy" id="103728"/>
    <lineage>
        <taxon>Bacteria</taxon>
        <taxon>Bacillati</taxon>
        <taxon>Actinomycetota</taxon>
        <taxon>Actinomycetes</taxon>
        <taxon>Pseudonocardiales</taxon>
        <taxon>Pseudonocardiaceae</taxon>
        <taxon>Actinokineospora</taxon>
    </lineage>
</organism>
<evidence type="ECO:0000259" key="1">
    <source>
        <dbReference type="PROSITE" id="PS50206"/>
    </source>
</evidence>
<dbReference type="PANTHER" id="PTHR43031:SF1">
    <property type="entry name" value="PYRIDINE NUCLEOTIDE-DISULPHIDE OXIDOREDUCTASE"/>
    <property type="match status" value="1"/>
</dbReference>
<dbReference type="SMART" id="SM00450">
    <property type="entry name" value="RHOD"/>
    <property type="match status" value="1"/>
</dbReference>
<gene>
    <name evidence="2" type="ORF">LV75_002980</name>
</gene>